<proteinExistence type="predicted"/>
<dbReference type="PANTHER" id="PTHR40032:SF1">
    <property type="entry name" value="EXPORTED PROTEIN"/>
    <property type="match status" value="1"/>
</dbReference>
<protein>
    <submittedName>
        <fullName evidence="2">Amidase domain-containing protein</fullName>
    </submittedName>
</protein>
<dbReference type="InterPro" id="IPR024301">
    <property type="entry name" value="Amidase_6"/>
</dbReference>
<organism evidence="2 3">
    <name type="scientific">Gracilibacillus marinus</name>
    <dbReference type="NCBI Taxonomy" id="630535"/>
    <lineage>
        <taxon>Bacteria</taxon>
        <taxon>Bacillati</taxon>
        <taxon>Bacillota</taxon>
        <taxon>Bacilli</taxon>
        <taxon>Bacillales</taxon>
        <taxon>Bacillaceae</taxon>
        <taxon>Gracilibacillus</taxon>
    </lineage>
</organism>
<reference evidence="3" key="1">
    <citation type="journal article" date="2019" name="Int. J. Syst. Evol. Microbiol.">
        <title>The Global Catalogue of Microorganisms (GCM) 10K type strain sequencing project: providing services to taxonomists for standard genome sequencing and annotation.</title>
        <authorList>
            <consortium name="The Broad Institute Genomics Platform"/>
            <consortium name="The Broad Institute Genome Sequencing Center for Infectious Disease"/>
            <person name="Wu L."/>
            <person name="Ma J."/>
        </authorList>
    </citation>
    <scope>NUCLEOTIDE SEQUENCE [LARGE SCALE GENOMIC DNA]</scope>
    <source>
        <strain evidence="3">KACC 14058</strain>
    </source>
</reference>
<evidence type="ECO:0000313" key="3">
    <source>
        <dbReference type="Proteomes" id="UP001595880"/>
    </source>
</evidence>
<sequence>MNHISILQNYWELQMEQGDEFIALQNKKKVFKKHNKTIKKTTIHVKKMKEWIDGDHCIFIYQLLKKYMIEDQDKLYHEQQAEWRKATCSNVEMITDEEISNRLQRNKVPDYRMISDERSRQYYDRREAVRYAERWWNDYNPNYPYFEDNDCTNYISQCLRAGGIPMVGQPNRNKGWWMGEDSWSFSWSVAHAFRWYLSSDTNTFHAKLTDHPSKLQIGDVICYDFEGDGRWDHSTIVVAKDSENMPLVNAHTNNSRNRYWTYEDSLAWTEACQYRFFLIGD</sequence>
<gene>
    <name evidence="2" type="ORF">ACFOZ1_12950</name>
</gene>
<name>A0ABV8VW09_9BACI</name>
<evidence type="ECO:0000313" key="2">
    <source>
        <dbReference type="EMBL" id="MFC4388701.1"/>
    </source>
</evidence>
<dbReference type="RefSeq" id="WP_390199927.1">
    <property type="nucleotide sequence ID" value="NZ_JBHSDV010000004.1"/>
</dbReference>
<dbReference type="Proteomes" id="UP001595880">
    <property type="component" value="Unassembled WGS sequence"/>
</dbReference>
<accession>A0ABV8VW09</accession>
<dbReference type="PANTHER" id="PTHR40032">
    <property type="entry name" value="EXPORTED PROTEIN-RELATED"/>
    <property type="match status" value="1"/>
</dbReference>
<evidence type="ECO:0000259" key="1">
    <source>
        <dbReference type="Pfam" id="PF12671"/>
    </source>
</evidence>
<keyword evidence="3" id="KW-1185">Reference proteome</keyword>
<dbReference type="Pfam" id="PF12671">
    <property type="entry name" value="Amidase_6"/>
    <property type="match status" value="1"/>
</dbReference>
<feature type="domain" description="Putative amidase" evidence="1">
    <location>
        <begin position="123"/>
        <end position="267"/>
    </location>
</feature>
<dbReference type="EMBL" id="JBHSDV010000004">
    <property type="protein sequence ID" value="MFC4388701.1"/>
    <property type="molecule type" value="Genomic_DNA"/>
</dbReference>
<comment type="caution">
    <text evidence="2">The sequence shown here is derived from an EMBL/GenBank/DDBJ whole genome shotgun (WGS) entry which is preliminary data.</text>
</comment>